<dbReference type="RefSeq" id="WP_067088698.1">
    <property type="nucleotide sequence ID" value="NZ_LWMV01000006.1"/>
</dbReference>
<dbReference type="PANTHER" id="PTHR11472:SF34">
    <property type="entry name" value="REGULATOR OF TELOMERE ELONGATION HELICASE 1"/>
    <property type="match status" value="1"/>
</dbReference>
<dbReference type="PROSITE" id="PS51194">
    <property type="entry name" value="HELICASE_CTER"/>
    <property type="match status" value="1"/>
</dbReference>
<dbReference type="OrthoDB" id="76985at2157"/>
<dbReference type="EMBL" id="LWMV01000006">
    <property type="protein sequence ID" value="KZX16695.1"/>
    <property type="molecule type" value="Genomic_DNA"/>
</dbReference>
<dbReference type="Pfam" id="PF13307">
    <property type="entry name" value="Helicase_C_2"/>
    <property type="match status" value="1"/>
</dbReference>
<dbReference type="PATRIC" id="fig|49547.3.peg.38"/>
<dbReference type="InterPro" id="IPR001650">
    <property type="entry name" value="Helicase_C-like"/>
</dbReference>
<dbReference type="InterPro" id="IPR027417">
    <property type="entry name" value="P-loop_NTPase"/>
</dbReference>
<dbReference type="Proteomes" id="UP000077245">
    <property type="component" value="Unassembled WGS sequence"/>
</dbReference>
<dbReference type="PROSITE" id="PS51193">
    <property type="entry name" value="HELICASE_ATP_BIND_2"/>
    <property type="match status" value="1"/>
</dbReference>
<organism evidence="6 7">
    <name type="scientific">Methanobrevibacter curvatus</name>
    <dbReference type="NCBI Taxonomy" id="49547"/>
    <lineage>
        <taxon>Archaea</taxon>
        <taxon>Methanobacteriati</taxon>
        <taxon>Methanobacteriota</taxon>
        <taxon>Methanomada group</taxon>
        <taxon>Methanobacteria</taxon>
        <taxon>Methanobacteriales</taxon>
        <taxon>Methanobacteriaceae</taxon>
        <taxon>Methanobrevibacter</taxon>
    </lineage>
</organism>
<dbReference type="Gene3D" id="3.40.50.300">
    <property type="entry name" value="P-loop containing nucleotide triphosphate hydrolases"/>
    <property type="match status" value="2"/>
</dbReference>
<dbReference type="GO" id="GO:0003677">
    <property type="term" value="F:DNA binding"/>
    <property type="evidence" value="ECO:0007669"/>
    <property type="project" value="InterPro"/>
</dbReference>
<evidence type="ECO:0000259" key="4">
    <source>
        <dbReference type="PROSITE" id="PS51193"/>
    </source>
</evidence>
<dbReference type="GO" id="GO:0016818">
    <property type="term" value="F:hydrolase activity, acting on acid anhydrides, in phosphorus-containing anhydrides"/>
    <property type="evidence" value="ECO:0007669"/>
    <property type="project" value="InterPro"/>
</dbReference>
<dbReference type="PANTHER" id="PTHR11472">
    <property type="entry name" value="DNA REPAIR DEAD HELICASE RAD3/XP-D SUBFAMILY MEMBER"/>
    <property type="match status" value="1"/>
</dbReference>
<dbReference type="STRING" id="49547.MBCUR_00370"/>
<name>A0A166EIN8_9EURY</name>
<evidence type="ECO:0000259" key="5">
    <source>
        <dbReference type="PROSITE" id="PS51194"/>
    </source>
</evidence>
<dbReference type="InterPro" id="IPR045028">
    <property type="entry name" value="DinG/Rad3-like"/>
</dbReference>
<protein>
    <submittedName>
        <fullName evidence="6">Bifunctional ATP-dependent DNA helicase/DNA polymerase III subunit epsilon</fullName>
    </submittedName>
</protein>
<reference evidence="6 7" key="1">
    <citation type="submission" date="2016-04" db="EMBL/GenBank/DDBJ databases">
        <title>Genome sequence of Methanobrevibacter curvatus DSM 11111.</title>
        <authorList>
            <person name="Poehlein A."/>
            <person name="Seedorf H."/>
            <person name="Daniel R."/>
        </authorList>
    </citation>
    <scope>NUCLEOTIDE SEQUENCE [LARGE SCALE GENOMIC DNA]</scope>
    <source>
        <strain evidence="6 7">DSM 11111</strain>
    </source>
</reference>
<dbReference type="SMART" id="SM00487">
    <property type="entry name" value="DEXDc"/>
    <property type="match status" value="1"/>
</dbReference>
<evidence type="ECO:0000256" key="1">
    <source>
        <dbReference type="ARBA" id="ARBA00022741"/>
    </source>
</evidence>
<keyword evidence="2" id="KW-0378">Hydrolase</keyword>
<comment type="caution">
    <text evidence="6">The sequence shown here is derived from an EMBL/GenBank/DDBJ whole genome shotgun (WGS) entry which is preliminary data.</text>
</comment>
<sequence>MPSNKSYIPSKEDFNRMKEEYSHIDEDILLNFPFKTPRKGQLETISKINKAIEKGYKFIMLEAGTGTGKSVMAATIANLYKDTYILTVTKQLQNQYLNDFSGEGFVLAKGRGNFQCKYKVSSSDKNDFLNMNCDSGSCVYDKSLTCEHGLITIYDEDRAENYQRAYGNNFWRGDSPCHYLKQKTHAISSDIVIMNYAYALYMFNYSSGFEKRELMILDEAHNIEDQIMKFVEVIIPAKTIEREINVKTDENEVNIMNKNGKDAWISFLNTLIRKYMKYESEYISKNKSKKGQEEYEAKLTAIDEKIKDYSELISHFEDDFKNWVIYWYDDEILFKPIKIDTYSKDILFSRANVCLLMSATILDHESLAKWLGIEKDEYIFIQEDSPFEKEKRPIIYDLVGRLNYNQKHITTPKANKKVEEILEKHKNEKGIIHTNSYEFQKSIVDNIKNSRLMYHYSKNREDILKKFKNDRSNKVLVSPSLSEGVDLPYDDCRFQIIYKIPFPNLGDAQIKSRKNLDEEWYDYKTIISLAQAYGRIMRAEDDEGTTYVLDSSVNNINSPKFKKFVPEFFKEAIIHISSNNQANSSSKYTFNNSIDHSKVIRDLLNKEE</sequence>
<evidence type="ECO:0000256" key="2">
    <source>
        <dbReference type="ARBA" id="ARBA00022801"/>
    </source>
</evidence>
<proteinExistence type="predicted"/>
<evidence type="ECO:0000256" key="3">
    <source>
        <dbReference type="ARBA" id="ARBA00022840"/>
    </source>
</evidence>
<dbReference type="GO" id="GO:0005524">
    <property type="term" value="F:ATP binding"/>
    <property type="evidence" value="ECO:0007669"/>
    <property type="project" value="UniProtKB-KW"/>
</dbReference>
<dbReference type="GO" id="GO:0006139">
    <property type="term" value="P:nucleobase-containing compound metabolic process"/>
    <property type="evidence" value="ECO:0007669"/>
    <property type="project" value="InterPro"/>
</dbReference>
<keyword evidence="1" id="KW-0547">Nucleotide-binding</keyword>
<keyword evidence="6" id="KW-0347">Helicase</keyword>
<keyword evidence="7" id="KW-1185">Reference proteome</keyword>
<dbReference type="InterPro" id="IPR006555">
    <property type="entry name" value="ATP-dep_Helicase_C"/>
</dbReference>
<dbReference type="AlphaFoldDB" id="A0A166EIN8"/>
<dbReference type="SMART" id="SM00491">
    <property type="entry name" value="HELICc2"/>
    <property type="match status" value="1"/>
</dbReference>
<evidence type="ECO:0000313" key="6">
    <source>
        <dbReference type="EMBL" id="KZX16695.1"/>
    </source>
</evidence>
<keyword evidence="3" id="KW-0067">ATP-binding</keyword>
<evidence type="ECO:0000313" key="7">
    <source>
        <dbReference type="Proteomes" id="UP000077245"/>
    </source>
</evidence>
<feature type="domain" description="Helicase C-terminal" evidence="5">
    <location>
        <begin position="417"/>
        <end position="585"/>
    </location>
</feature>
<gene>
    <name evidence="6" type="ORF">MBCUR_00370</name>
</gene>
<dbReference type="InterPro" id="IPR014001">
    <property type="entry name" value="Helicase_ATP-bd"/>
</dbReference>
<feature type="domain" description="Helicase ATP-binding" evidence="4">
    <location>
        <begin position="27"/>
        <end position="282"/>
    </location>
</feature>
<dbReference type="SUPFAM" id="SSF52540">
    <property type="entry name" value="P-loop containing nucleoside triphosphate hydrolases"/>
    <property type="match status" value="1"/>
</dbReference>
<accession>A0A166EIN8</accession>
<dbReference type="InterPro" id="IPR014013">
    <property type="entry name" value="Helic_SF1/SF2_ATP-bd_DinG/Rad3"/>
</dbReference>
<dbReference type="InterPro" id="IPR006935">
    <property type="entry name" value="Helicase/UvrB_N"/>
</dbReference>
<dbReference type="Pfam" id="PF04851">
    <property type="entry name" value="ResIII"/>
    <property type="match status" value="1"/>
</dbReference>
<dbReference type="GO" id="GO:0003678">
    <property type="term" value="F:DNA helicase activity"/>
    <property type="evidence" value="ECO:0007669"/>
    <property type="project" value="TreeGrafter"/>
</dbReference>